<gene>
    <name evidence="1" type="ORF">M422DRAFT_194413</name>
</gene>
<protein>
    <submittedName>
        <fullName evidence="1">Uncharacterized protein</fullName>
    </submittedName>
</protein>
<dbReference type="AlphaFoldDB" id="A0A0C9TS06"/>
<evidence type="ECO:0000313" key="1">
    <source>
        <dbReference type="EMBL" id="KIJ24674.1"/>
    </source>
</evidence>
<proteinExistence type="predicted"/>
<dbReference type="OrthoDB" id="2416294at2759"/>
<name>A0A0C9TS06_SPHS4</name>
<dbReference type="Proteomes" id="UP000054279">
    <property type="component" value="Unassembled WGS sequence"/>
</dbReference>
<accession>A0A0C9TS06</accession>
<evidence type="ECO:0000313" key="2">
    <source>
        <dbReference type="Proteomes" id="UP000054279"/>
    </source>
</evidence>
<reference evidence="1 2" key="1">
    <citation type="submission" date="2014-06" db="EMBL/GenBank/DDBJ databases">
        <title>Evolutionary Origins and Diversification of the Mycorrhizal Mutualists.</title>
        <authorList>
            <consortium name="DOE Joint Genome Institute"/>
            <consortium name="Mycorrhizal Genomics Consortium"/>
            <person name="Kohler A."/>
            <person name="Kuo A."/>
            <person name="Nagy L.G."/>
            <person name="Floudas D."/>
            <person name="Copeland A."/>
            <person name="Barry K.W."/>
            <person name="Cichocki N."/>
            <person name="Veneault-Fourrey C."/>
            <person name="LaButti K."/>
            <person name="Lindquist E.A."/>
            <person name="Lipzen A."/>
            <person name="Lundell T."/>
            <person name="Morin E."/>
            <person name="Murat C."/>
            <person name="Riley R."/>
            <person name="Ohm R."/>
            <person name="Sun H."/>
            <person name="Tunlid A."/>
            <person name="Henrissat B."/>
            <person name="Grigoriev I.V."/>
            <person name="Hibbett D.S."/>
            <person name="Martin F."/>
        </authorList>
    </citation>
    <scope>NUCLEOTIDE SEQUENCE [LARGE SCALE GENOMIC DNA]</scope>
    <source>
        <strain evidence="1 2">SS14</strain>
    </source>
</reference>
<keyword evidence="2" id="KW-1185">Reference proteome</keyword>
<dbReference type="HOGENOM" id="CLU_191882_0_0_1"/>
<dbReference type="EMBL" id="KN837466">
    <property type="protein sequence ID" value="KIJ24674.1"/>
    <property type="molecule type" value="Genomic_DNA"/>
</dbReference>
<organism evidence="1 2">
    <name type="scientific">Sphaerobolus stellatus (strain SS14)</name>
    <dbReference type="NCBI Taxonomy" id="990650"/>
    <lineage>
        <taxon>Eukaryota</taxon>
        <taxon>Fungi</taxon>
        <taxon>Dikarya</taxon>
        <taxon>Basidiomycota</taxon>
        <taxon>Agaricomycotina</taxon>
        <taxon>Agaricomycetes</taxon>
        <taxon>Phallomycetidae</taxon>
        <taxon>Geastrales</taxon>
        <taxon>Sphaerobolaceae</taxon>
        <taxon>Sphaerobolus</taxon>
    </lineage>
</organism>
<sequence length="52" mass="6012">MLILYINFCRFANKSARFMAAYKLGLSGSQAVWANKKYHGHRVLSEHILNEL</sequence>